<keyword evidence="9" id="KW-1185">Reference proteome</keyword>
<evidence type="ECO:0000313" key="8">
    <source>
        <dbReference type="EMBL" id="SCY96363.1"/>
    </source>
</evidence>
<dbReference type="Gene3D" id="3.30.420.40">
    <property type="match status" value="2"/>
</dbReference>
<keyword evidence="5 6" id="KW-0067">ATP-binding</keyword>
<dbReference type="OrthoDB" id="9771859at2"/>
<gene>
    <name evidence="6" type="primary">buk</name>
    <name evidence="8" type="ORF">SAMN03080606_03270</name>
</gene>
<dbReference type="Pfam" id="PF00871">
    <property type="entry name" value="Acetate_kinase"/>
    <property type="match status" value="1"/>
</dbReference>
<dbReference type="GO" id="GO:0047761">
    <property type="term" value="F:butyrate kinase activity"/>
    <property type="evidence" value="ECO:0007669"/>
    <property type="project" value="UniProtKB-UniRule"/>
</dbReference>
<dbReference type="GO" id="GO:0005737">
    <property type="term" value="C:cytoplasm"/>
    <property type="evidence" value="ECO:0007669"/>
    <property type="project" value="UniProtKB-SubCell"/>
</dbReference>
<dbReference type="GO" id="GO:0006083">
    <property type="term" value="P:acetate metabolic process"/>
    <property type="evidence" value="ECO:0007669"/>
    <property type="project" value="TreeGrafter"/>
</dbReference>
<evidence type="ECO:0000256" key="1">
    <source>
        <dbReference type="ARBA" id="ARBA00022490"/>
    </source>
</evidence>
<keyword evidence="1 6" id="KW-0963">Cytoplasm</keyword>
<dbReference type="NCBIfam" id="TIGR02707">
    <property type="entry name" value="butyr_kinase"/>
    <property type="match status" value="1"/>
</dbReference>
<dbReference type="PANTHER" id="PTHR21060">
    <property type="entry name" value="ACETATE KINASE"/>
    <property type="match status" value="1"/>
</dbReference>
<evidence type="ECO:0000256" key="6">
    <source>
        <dbReference type="HAMAP-Rule" id="MF_00542"/>
    </source>
</evidence>
<sequence>MSLTKSRILAINPGATSTKIAVYEADTVLFTKTVEHSVKDLESFDKIFDQYQYRLDLVLQVLKEKNIELESLAAIVGRGGLLKPLAGGTYRVNEKMVNDLKMAERGEHASNLGAVMASNLANQLNISAFIVDPVSVDEMEPVARVSGLADIQRVSLSHALNMKAVARKVAKSMGKKYEEAKLIVVHLGTGVSVTPHKNGKMIDVNNAKAEGPFSPDRCGGLPADQLVKLCFSGKYTYDELKEILGSKGGFYSYFGTKDAREVEGMAEAGNKEAEIVLDALAYQVAKEIGAMATVLMGEVDRIVLTGGIAHSKRIVDDIVKRVKFIAPVEIIPGEEELESLALGALRIINGDEEAAIYS</sequence>
<evidence type="ECO:0000313" key="9">
    <source>
        <dbReference type="Proteomes" id="UP000198636"/>
    </source>
</evidence>
<protein>
    <recommendedName>
        <fullName evidence="6">Probable butyrate kinase</fullName>
        <shortName evidence="6">BK</shortName>
        <ecNumber evidence="6">2.7.2.7</ecNumber>
    </recommendedName>
    <alternativeName>
        <fullName evidence="6">Branched-chain carboxylic acid kinase</fullName>
    </alternativeName>
</protein>
<dbReference type="HAMAP" id="MF_00542">
    <property type="entry name" value="Butyrate_kinase"/>
    <property type="match status" value="1"/>
</dbReference>
<dbReference type="CDD" id="cd24011">
    <property type="entry name" value="ASKHA_NBD_BK"/>
    <property type="match status" value="1"/>
</dbReference>
<keyword evidence="2 6" id="KW-0808">Transferase</keyword>
<dbReference type="InterPro" id="IPR011245">
    <property type="entry name" value="Butyrate_kin"/>
</dbReference>
<dbReference type="InterPro" id="IPR000890">
    <property type="entry name" value="Aliphatic_acid_kin_short-chain"/>
</dbReference>
<evidence type="ECO:0000256" key="2">
    <source>
        <dbReference type="ARBA" id="ARBA00022679"/>
    </source>
</evidence>
<evidence type="ECO:0000256" key="3">
    <source>
        <dbReference type="ARBA" id="ARBA00022741"/>
    </source>
</evidence>
<dbReference type="EC" id="2.7.2.7" evidence="6"/>
<accession>A0A1G5K6X8</accession>
<dbReference type="GO" id="GO:0008776">
    <property type="term" value="F:acetate kinase activity"/>
    <property type="evidence" value="ECO:0007669"/>
    <property type="project" value="TreeGrafter"/>
</dbReference>
<dbReference type="InterPro" id="IPR043129">
    <property type="entry name" value="ATPase_NBD"/>
</dbReference>
<dbReference type="PRINTS" id="PR00471">
    <property type="entry name" value="ACETATEKNASE"/>
</dbReference>
<name>A0A1G5K6X8_9FIRM</name>
<dbReference type="GO" id="GO:0005524">
    <property type="term" value="F:ATP binding"/>
    <property type="evidence" value="ECO:0007669"/>
    <property type="project" value="UniProtKB-KW"/>
</dbReference>
<proteinExistence type="inferred from homology"/>
<reference evidence="8 9" key="1">
    <citation type="submission" date="2016-10" db="EMBL/GenBank/DDBJ databases">
        <authorList>
            <person name="de Groot N.N."/>
        </authorList>
    </citation>
    <scope>NUCLEOTIDE SEQUENCE [LARGE SCALE GENOMIC DNA]</scope>
    <source>
        <strain evidence="8 9">DSM 18978</strain>
    </source>
</reference>
<keyword evidence="3 6" id="KW-0547">Nucleotide-binding</keyword>
<comment type="similarity">
    <text evidence="6 7">Belongs to the acetokinase family.</text>
</comment>
<dbReference type="SUPFAM" id="SSF53067">
    <property type="entry name" value="Actin-like ATPase domain"/>
    <property type="match status" value="2"/>
</dbReference>
<dbReference type="Proteomes" id="UP000198636">
    <property type="component" value="Unassembled WGS sequence"/>
</dbReference>
<dbReference type="AlphaFoldDB" id="A0A1G5K6X8"/>
<organism evidence="8 9">
    <name type="scientific">Alkaliphilus peptidifermentans DSM 18978</name>
    <dbReference type="NCBI Taxonomy" id="1120976"/>
    <lineage>
        <taxon>Bacteria</taxon>
        <taxon>Bacillati</taxon>
        <taxon>Bacillota</taxon>
        <taxon>Clostridia</taxon>
        <taxon>Peptostreptococcales</taxon>
        <taxon>Natronincolaceae</taxon>
        <taxon>Alkaliphilus</taxon>
    </lineage>
</organism>
<evidence type="ECO:0000256" key="5">
    <source>
        <dbReference type="ARBA" id="ARBA00022840"/>
    </source>
</evidence>
<comment type="subcellular location">
    <subcellularLocation>
        <location evidence="6">Cytoplasm</location>
    </subcellularLocation>
</comment>
<dbReference type="PIRSF" id="PIRSF036458">
    <property type="entry name" value="Butyrate_kin"/>
    <property type="match status" value="1"/>
</dbReference>
<evidence type="ECO:0000256" key="4">
    <source>
        <dbReference type="ARBA" id="ARBA00022777"/>
    </source>
</evidence>
<dbReference type="RefSeq" id="WP_091545657.1">
    <property type="nucleotide sequence ID" value="NZ_FMUS01000024.1"/>
</dbReference>
<dbReference type="EMBL" id="FMUS01000024">
    <property type="protein sequence ID" value="SCY96363.1"/>
    <property type="molecule type" value="Genomic_DNA"/>
</dbReference>
<comment type="catalytic activity">
    <reaction evidence="6">
        <text>butanoate + ATP = butanoyl phosphate + ADP</text>
        <dbReference type="Rhea" id="RHEA:13585"/>
        <dbReference type="ChEBI" id="CHEBI:17968"/>
        <dbReference type="ChEBI" id="CHEBI:30616"/>
        <dbReference type="ChEBI" id="CHEBI:58079"/>
        <dbReference type="ChEBI" id="CHEBI:456216"/>
        <dbReference type="EC" id="2.7.2.7"/>
    </reaction>
</comment>
<dbReference type="NCBIfam" id="NF002834">
    <property type="entry name" value="PRK03011.1-5"/>
    <property type="match status" value="1"/>
</dbReference>
<keyword evidence="4 6" id="KW-0418">Kinase</keyword>
<evidence type="ECO:0000256" key="7">
    <source>
        <dbReference type="RuleBase" id="RU003835"/>
    </source>
</evidence>
<dbReference type="PANTHER" id="PTHR21060:SF3">
    <property type="entry name" value="BUTYRATE KINASE 2-RELATED"/>
    <property type="match status" value="1"/>
</dbReference>
<dbReference type="STRING" id="1120976.SAMN03080606_03270"/>